<dbReference type="InterPro" id="IPR037284">
    <property type="entry name" value="SUF_FeS_clus_asmbl_SufBD_sf"/>
</dbReference>
<dbReference type="GO" id="GO:0016226">
    <property type="term" value="P:iron-sulfur cluster assembly"/>
    <property type="evidence" value="ECO:0007669"/>
    <property type="project" value="InterPro"/>
</dbReference>
<evidence type="ECO:0000259" key="1">
    <source>
        <dbReference type="Pfam" id="PF01458"/>
    </source>
</evidence>
<proteinExistence type="predicted"/>
<dbReference type="PANTHER" id="PTHR43575:SF1">
    <property type="entry name" value="PROTEIN ABCI7, CHLOROPLASTIC"/>
    <property type="match status" value="1"/>
</dbReference>
<protein>
    <submittedName>
        <fullName evidence="2">Iron-sulfur cluster assembly protein SufD</fullName>
    </submittedName>
</protein>
<organism evidence="2 3">
    <name type="scientific">Klebsiella variicola</name>
    <dbReference type="NCBI Taxonomy" id="244366"/>
    <lineage>
        <taxon>Bacteria</taxon>
        <taxon>Pseudomonadati</taxon>
        <taxon>Pseudomonadota</taxon>
        <taxon>Gammaproteobacteria</taxon>
        <taxon>Enterobacterales</taxon>
        <taxon>Enterobacteriaceae</taxon>
        <taxon>Klebsiella/Raoultella group</taxon>
        <taxon>Klebsiella</taxon>
        <taxon>Klebsiella pneumoniae complex</taxon>
    </lineage>
</organism>
<dbReference type="SUPFAM" id="SSF101960">
    <property type="entry name" value="Stabilizer of iron transporter SufD"/>
    <property type="match status" value="1"/>
</dbReference>
<dbReference type="AlphaFoldDB" id="A0A7H4MM40"/>
<dbReference type="PANTHER" id="PTHR43575">
    <property type="entry name" value="PROTEIN ABCI7, CHLOROPLASTIC"/>
    <property type="match status" value="1"/>
</dbReference>
<dbReference type="InterPro" id="IPR000825">
    <property type="entry name" value="SUF_FeS_clus_asmbl_SufBD_core"/>
</dbReference>
<dbReference type="Proteomes" id="UP000254545">
    <property type="component" value="Unassembled WGS sequence"/>
</dbReference>
<dbReference type="Pfam" id="PF01458">
    <property type="entry name" value="SUFBD_core"/>
    <property type="match status" value="1"/>
</dbReference>
<gene>
    <name evidence="2" type="primary">sufD_1</name>
    <name evidence="2" type="ORF">NCTC9177_05296</name>
</gene>
<dbReference type="EMBL" id="UGKR01000003">
    <property type="protein sequence ID" value="STS91390.1"/>
    <property type="molecule type" value="Genomic_DNA"/>
</dbReference>
<evidence type="ECO:0000313" key="2">
    <source>
        <dbReference type="EMBL" id="STS91390.1"/>
    </source>
</evidence>
<name>A0A7H4MM40_KLEVA</name>
<dbReference type="InterPro" id="IPR055346">
    <property type="entry name" value="Fe-S_cluster_assembly_SufBD"/>
</dbReference>
<feature type="domain" description="SUF system FeS cluster assembly SufBD core" evidence="1">
    <location>
        <begin position="4"/>
        <end position="119"/>
    </location>
</feature>
<accession>A0A7H4MM40</accession>
<sequence length="149" mass="16565">MPVNNEVCDSRTWLDHQVGYCTSRQLHKTIVSDKGRAVFNGLINVAPHALKTDGQMTNNNLLLGRLAEVDTKPQLEIYADDVKCSHGATVGRIDEEQLFYLRSRGIEQQAAQQMILYAFAAELTEAIRSDALREQVLARIGQRLPGGTV</sequence>
<comment type="caution">
    <text evidence="2">The sequence shown here is derived from an EMBL/GenBank/DDBJ whole genome shotgun (WGS) entry which is preliminary data.</text>
</comment>
<evidence type="ECO:0000313" key="3">
    <source>
        <dbReference type="Proteomes" id="UP000254545"/>
    </source>
</evidence>
<reference evidence="2 3" key="1">
    <citation type="submission" date="2018-06" db="EMBL/GenBank/DDBJ databases">
        <authorList>
            <consortium name="Pathogen Informatics"/>
            <person name="Doyle S."/>
        </authorList>
    </citation>
    <scope>NUCLEOTIDE SEQUENCE [LARGE SCALE GENOMIC DNA]</scope>
    <source>
        <strain evidence="2 3">NCTC9177</strain>
    </source>
</reference>